<dbReference type="SUPFAM" id="SSF53098">
    <property type="entry name" value="Ribonuclease H-like"/>
    <property type="match status" value="1"/>
</dbReference>
<comment type="caution">
    <text evidence="1">The sequence shown here is derived from an EMBL/GenBank/DDBJ whole genome shotgun (WGS) entry which is preliminary data.</text>
</comment>
<dbReference type="InterPro" id="IPR012337">
    <property type="entry name" value="RNaseH-like_sf"/>
</dbReference>
<dbReference type="PANTHER" id="PTHR10797">
    <property type="entry name" value="CCR4-NOT TRANSCRIPTION COMPLEX SUBUNIT"/>
    <property type="match status" value="1"/>
</dbReference>
<name>A0AAN9RJ55_PHACN</name>
<dbReference type="Gene3D" id="3.30.420.10">
    <property type="entry name" value="Ribonuclease H-like superfamily/Ribonuclease H"/>
    <property type="match status" value="1"/>
</dbReference>
<proteinExistence type="predicted"/>
<evidence type="ECO:0000313" key="2">
    <source>
        <dbReference type="Proteomes" id="UP001374584"/>
    </source>
</evidence>
<gene>
    <name evidence="1" type="ORF">VNO80_06932</name>
</gene>
<evidence type="ECO:0000313" key="1">
    <source>
        <dbReference type="EMBL" id="KAK7373519.1"/>
    </source>
</evidence>
<dbReference type="Proteomes" id="UP001374584">
    <property type="component" value="Unassembled WGS sequence"/>
</dbReference>
<dbReference type="InterPro" id="IPR039637">
    <property type="entry name" value="CNOT7/CNOT8/Pop2"/>
</dbReference>
<sequence>MALPCNSVMTKSFYVTHHPHASHSIALLRRQAMNFDKNRNFGLSIMQFAELMMLSRLLYNNNIQWIA</sequence>
<dbReference type="GO" id="GO:0003676">
    <property type="term" value="F:nucleic acid binding"/>
    <property type="evidence" value="ECO:0007669"/>
    <property type="project" value="InterPro"/>
</dbReference>
<organism evidence="1 2">
    <name type="scientific">Phaseolus coccineus</name>
    <name type="common">Scarlet runner bean</name>
    <name type="synonym">Phaseolus multiflorus</name>
    <dbReference type="NCBI Taxonomy" id="3886"/>
    <lineage>
        <taxon>Eukaryota</taxon>
        <taxon>Viridiplantae</taxon>
        <taxon>Streptophyta</taxon>
        <taxon>Embryophyta</taxon>
        <taxon>Tracheophyta</taxon>
        <taxon>Spermatophyta</taxon>
        <taxon>Magnoliopsida</taxon>
        <taxon>eudicotyledons</taxon>
        <taxon>Gunneridae</taxon>
        <taxon>Pentapetalae</taxon>
        <taxon>rosids</taxon>
        <taxon>fabids</taxon>
        <taxon>Fabales</taxon>
        <taxon>Fabaceae</taxon>
        <taxon>Papilionoideae</taxon>
        <taxon>50 kb inversion clade</taxon>
        <taxon>NPAAA clade</taxon>
        <taxon>indigoferoid/millettioid clade</taxon>
        <taxon>Phaseoleae</taxon>
        <taxon>Phaseolus</taxon>
    </lineage>
</organism>
<protein>
    <submittedName>
        <fullName evidence="1">Uncharacterized protein</fullName>
    </submittedName>
</protein>
<dbReference type="EMBL" id="JAYMYR010000003">
    <property type="protein sequence ID" value="KAK7373519.1"/>
    <property type="molecule type" value="Genomic_DNA"/>
</dbReference>
<keyword evidence="2" id="KW-1185">Reference proteome</keyword>
<dbReference type="InterPro" id="IPR036397">
    <property type="entry name" value="RNaseH_sf"/>
</dbReference>
<dbReference type="AlphaFoldDB" id="A0AAN9RJ55"/>
<dbReference type="GO" id="GO:0030014">
    <property type="term" value="C:CCR4-NOT complex"/>
    <property type="evidence" value="ECO:0007669"/>
    <property type="project" value="InterPro"/>
</dbReference>
<dbReference type="GO" id="GO:0004535">
    <property type="term" value="F:poly(A)-specific ribonuclease activity"/>
    <property type="evidence" value="ECO:0007669"/>
    <property type="project" value="InterPro"/>
</dbReference>
<accession>A0AAN9RJ55</accession>
<reference evidence="1 2" key="1">
    <citation type="submission" date="2024-01" db="EMBL/GenBank/DDBJ databases">
        <title>The genomes of 5 underutilized Papilionoideae crops provide insights into root nodulation and disease resistanc.</title>
        <authorList>
            <person name="Jiang F."/>
        </authorList>
    </citation>
    <scope>NUCLEOTIDE SEQUENCE [LARGE SCALE GENOMIC DNA]</scope>
    <source>
        <strain evidence="1">JINMINGXINNONG_FW02</strain>
        <tissue evidence="1">Leaves</tissue>
    </source>
</reference>